<feature type="binding site" evidence="6">
    <location>
        <position position="79"/>
    </location>
    <ligand>
        <name>S-adenosyl-L-methionine</name>
        <dbReference type="ChEBI" id="CHEBI:59789"/>
    </ligand>
</feature>
<evidence type="ECO:0000256" key="4">
    <source>
        <dbReference type="ARBA" id="ARBA00022679"/>
    </source>
</evidence>
<dbReference type="Gene3D" id="3.40.50.150">
    <property type="entry name" value="Vaccinia Virus protein VP39"/>
    <property type="match status" value="1"/>
</dbReference>
<reference evidence="8" key="1">
    <citation type="journal article" date="2019" name="Int. J. Syst. Evol. Microbiol.">
        <title>The Global Catalogue of Microorganisms (GCM) 10K type strain sequencing project: providing services to taxonomists for standard genome sequencing and annotation.</title>
        <authorList>
            <consortium name="The Broad Institute Genomics Platform"/>
            <consortium name="The Broad Institute Genome Sequencing Center for Infectious Disease"/>
            <person name="Wu L."/>
            <person name="Ma J."/>
        </authorList>
    </citation>
    <scope>NUCLEOTIDE SEQUENCE [LARGE SCALE GENOMIC DNA]</scope>
    <source>
        <strain evidence="8">CCUG 59129</strain>
    </source>
</reference>
<dbReference type="GO" id="GO:0008168">
    <property type="term" value="F:methyltransferase activity"/>
    <property type="evidence" value="ECO:0007669"/>
    <property type="project" value="UniProtKB-KW"/>
</dbReference>
<keyword evidence="4 6" id="KW-0808">Transferase</keyword>
<dbReference type="GO" id="GO:0032259">
    <property type="term" value="P:methylation"/>
    <property type="evidence" value="ECO:0007669"/>
    <property type="project" value="UniProtKB-KW"/>
</dbReference>
<organism evidence="7 8">
    <name type="scientific">Paenibacillus chungangensis</name>
    <dbReference type="NCBI Taxonomy" id="696535"/>
    <lineage>
        <taxon>Bacteria</taxon>
        <taxon>Bacillati</taxon>
        <taxon>Bacillota</taxon>
        <taxon>Bacilli</taxon>
        <taxon>Bacillales</taxon>
        <taxon>Paenibacillaceae</taxon>
        <taxon>Paenibacillus</taxon>
    </lineage>
</organism>
<protein>
    <recommendedName>
        <fullName evidence="6">Ribosomal RNA small subunit methyltransferase G</fullName>
        <ecNumber evidence="6">2.1.1.-</ecNumber>
    </recommendedName>
    <alternativeName>
        <fullName evidence="6">16S rRNA 7-methylguanosine methyltransferase</fullName>
        <shortName evidence="6">16S rRNA m7G methyltransferase</shortName>
    </alternativeName>
</protein>
<evidence type="ECO:0000256" key="3">
    <source>
        <dbReference type="ARBA" id="ARBA00022603"/>
    </source>
</evidence>
<dbReference type="CDD" id="cd02440">
    <property type="entry name" value="AdoMet_MTases"/>
    <property type="match status" value="1"/>
</dbReference>
<name>A0ABW3HWE6_9BACL</name>
<evidence type="ECO:0000313" key="8">
    <source>
        <dbReference type="Proteomes" id="UP001596989"/>
    </source>
</evidence>
<dbReference type="PANTHER" id="PTHR31760">
    <property type="entry name" value="S-ADENOSYL-L-METHIONINE-DEPENDENT METHYLTRANSFERASES SUPERFAMILY PROTEIN"/>
    <property type="match status" value="1"/>
</dbReference>
<evidence type="ECO:0000313" key="7">
    <source>
        <dbReference type="EMBL" id="MFD0961759.1"/>
    </source>
</evidence>
<dbReference type="InterPro" id="IPR003682">
    <property type="entry name" value="rRNA_ssu_MeTfrase_G"/>
</dbReference>
<feature type="binding site" evidence="6">
    <location>
        <position position="149"/>
    </location>
    <ligand>
        <name>S-adenosyl-L-methionine</name>
        <dbReference type="ChEBI" id="CHEBI:59789"/>
    </ligand>
</feature>
<dbReference type="PIRSF" id="PIRSF003078">
    <property type="entry name" value="GidB"/>
    <property type="match status" value="1"/>
</dbReference>
<comment type="caution">
    <text evidence="7">The sequence shown here is derived from an EMBL/GenBank/DDBJ whole genome shotgun (WGS) entry which is preliminary data.</text>
</comment>
<dbReference type="InterPro" id="IPR029063">
    <property type="entry name" value="SAM-dependent_MTases_sf"/>
</dbReference>
<dbReference type="Proteomes" id="UP001596989">
    <property type="component" value="Unassembled WGS sequence"/>
</dbReference>
<evidence type="ECO:0000256" key="2">
    <source>
        <dbReference type="ARBA" id="ARBA00022552"/>
    </source>
</evidence>
<feature type="binding site" evidence="6">
    <location>
        <position position="84"/>
    </location>
    <ligand>
        <name>S-adenosyl-L-methionine</name>
        <dbReference type="ChEBI" id="CHEBI:59789"/>
    </ligand>
</feature>
<evidence type="ECO:0000256" key="6">
    <source>
        <dbReference type="HAMAP-Rule" id="MF_00074"/>
    </source>
</evidence>
<gene>
    <name evidence="6 7" type="primary">rsmG</name>
    <name evidence="7" type="ORF">ACFQ2I_20660</name>
</gene>
<comment type="similarity">
    <text evidence="6">Belongs to the methyltransferase superfamily. RNA methyltransferase RsmG family.</text>
</comment>
<dbReference type="HAMAP" id="MF_00074">
    <property type="entry name" value="16SrRNA_methyltr_G"/>
    <property type="match status" value="1"/>
</dbReference>
<proteinExistence type="inferred from homology"/>
<keyword evidence="3 6" id="KW-0489">Methyltransferase</keyword>
<feature type="binding site" evidence="6">
    <location>
        <begin position="130"/>
        <end position="131"/>
    </location>
    <ligand>
        <name>S-adenosyl-L-methionine</name>
        <dbReference type="ChEBI" id="CHEBI:59789"/>
    </ligand>
</feature>
<dbReference type="Pfam" id="PF02527">
    <property type="entry name" value="GidB"/>
    <property type="match status" value="1"/>
</dbReference>
<evidence type="ECO:0000256" key="1">
    <source>
        <dbReference type="ARBA" id="ARBA00022490"/>
    </source>
</evidence>
<evidence type="ECO:0000256" key="5">
    <source>
        <dbReference type="ARBA" id="ARBA00022691"/>
    </source>
</evidence>
<comment type="function">
    <text evidence="6">Specifically methylates the N7 position of guanine in position 535 of 16S rRNA.</text>
</comment>
<dbReference type="PANTHER" id="PTHR31760:SF0">
    <property type="entry name" value="S-ADENOSYL-L-METHIONINE-DEPENDENT METHYLTRANSFERASES SUPERFAMILY PROTEIN"/>
    <property type="match status" value="1"/>
</dbReference>
<comment type="subcellular location">
    <subcellularLocation>
        <location evidence="6">Cytoplasm</location>
    </subcellularLocation>
</comment>
<dbReference type="EMBL" id="JBHTJZ010000066">
    <property type="protein sequence ID" value="MFD0961759.1"/>
    <property type="molecule type" value="Genomic_DNA"/>
</dbReference>
<keyword evidence="5 6" id="KW-0949">S-adenosyl-L-methionine</keyword>
<dbReference type="EC" id="2.1.1.-" evidence="6"/>
<dbReference type="NCBIfam" id="TIGR00138">
    <property type="entry name" value="rsmG_gidB"/>
    <property type="match status" value="1"/>
</dbReference>
<sequence>MDKTKQWFEAKLGERGVKLSPQQWSQLVIYYETLVEWNSVMNLTGITERDAVFEKHFYDSISLSFFIDLHKVERIADIGSGAGFPSIPLKICYPHLEVVIVDSLNKRIKFLTELVSKLQLSDVQCIHGRAEDIARRTEHRDQYDLVTARAVARLNILNEFCLPFVKPGGLFAAMKGAHSDEEIREAAYSLQELKGTLVRHHALQLPNEESERHIAVIQKTANTPKKYPRKAGTPLKLPLM</sequence>
<keyword evidence="8" id="KW-1185">Reference proteome</keyword>
<keyword evidence="1 6" id="KW-0963">Cytoplasm</keyword>
<keyword evidence="2 6" id="KW-0698">rRNA processing</keyword>
<comment type="caution">
    <text evidence="6">Lacks conserved residue(s) required for the propagation of feature annotation.</text>
</comment>
<dbReference type="SUPFAM" id="SSF53335">
    <property type="entry name" value="S-adenosyl-L-methionine-dependent methyltransferases"/>
    <property type="match status" value="1"/>
</dbReference>
<accession>A0ABW3HWE6</accession>
<dbReference type="RefSeq" id="WP_377567640.1">
    <property type="nucleotide sequence ID" value="NZ_JBHTJZ010000066.1"/>
</dbReference>